<dbReference type="Proteomes" id="UP001162541">
    <property type="component" value="Chromosome 3"/>
</dbReference>
<dbReference type="NCBIfam" id="TIGR01571">
    <property type="entry name" value="A_thal_Cys_rich"/>
    <property type="match status" value="1"/>
</dbReference>
<reference evidence="5" key="3">
    <citation type="journal article" date="2020" name="Curr. Biol.">
        <title>Chromatin organization in early land plants reveals an ancestral association between H3K27me3, transposons, and constitutive heterochromatin.</title>
        <authorList>
            <person name="Montgomery S.A."/>
            <person name="Tanizawa Y."/>
            <person name="Galik B."/>
            <person name="Wang N."/>
            <person name="Ito T."/>
            <person name="Mochizuki T."/>
            <person name="Akimcheva S."/>
            <person name="Bowman J.L."/>
            <person name="Cognat V."/>
            <person name="Marechal-Drouard L."/>
            <person name="Ekker H."/>
            <person name="Hong S.F."/>
            <person name="Kohchi T."/>
            <person name="Lin S.S."/>
            <person name="Liu L.D."/>
            <person name="Nakamura Y."/>
            <person name="Valeeva L.R."/>
            <person name="Shakirov E.V."/>
            <person name="Shippen D.E."/>
            <person name="Wei W.L."/>
            <person name="Yagura M."/>
            <person name="Yamaoka S."/>
            <person name="Yamato K.T."/>
            <person name="Liu C."/>
            <person name="Berger F."/>
        </authorList>
    </citation>
    <scope>NUCLEOTIDE SEQUENCE [LARGE SCALE GENOMIC DNA]</scope>
    <source>
        <strain evidence="5">Tak-1</strain>
    </source>
</reference>
<organism evidence="3 4">
    <name type="scientific">Marchantia polymorpha subsp. ruderalis</name>
    <dbReference type="NCBI Taxonomy" id="1480154"/>
    <lineage>
        <taxon>Eukaryota</taxon>
        <taxon>Viridiplantae</taxon>
        <taxon>Streptophyta</taxon>
        <taxon>Embryophyta</taxon>
        <taxon>Marchantiophyta</taxon>
        <taxon>Marchantiopsida</taxon>
        <taxon>Marchantiidae</taxon>
        <taxon>Marchantiales</taxon>
        <taxon>Marchantiaceae</taxon>
        <taxon>Marchantia</taxon>
    </lineage>
</organism>
<evidence type="ECO:0000256" key="1">
    <source>
        <dbReference type="SAM" id="MobiDB-lite"/>
    </source>
</evidence>
<dbReference type="EMBL" id="LVLJ01001967">
    <property type="protein sequence ID" value="OAE27165.1"/>
    <property type="molecule type" value="Genomic_DNA"/>
</dbReference>
<keyword evidence="4" id="KW-1185">Reference proteome</keyword>
<feature type="region of interest" description="Disordered" evidence="1">
    <location>
        <begin position="125"/>
        <end position="159"/>
    </location>
</feature>
<reference evidence="2" key="2">
    <citation type="journal article" date="2019" name="Curr. Biol.">
        <title>Chromatin organization in early land plants reveals an ancestral association between H3K27me3, transposons, and constitutive heterochromatin.</title>
        <authorList>
            <person name="Montgomery S.A."/>
            <person name="Tanizawa Y."/>
            <person name="Galik B."/>
            <person name="Wang N."/>
            <person name="Ito T."/>
            <person name="Mochizuki T."/>
            <person name="Akimcheva S."/>
            <person name="Bowman J."/>
            <person name="Cognat V."/>
            <person name="Drouard L."/>
            <person name="Ekker H."/>
            <person name="Houng S."/>
            <person name="Kohchi T."/>
            <person name="Lin S."/>
            <person name="Liu L.D."/>
            <person name="Nakamura Y."/>
            <person name="Valeeva L.R."/>
            <person name="Shakirov E.V."/>
            <person name="Shippen D.E."/>
            <person name="Wei W."/>
            <person name="Yagura M."/>
            <person name="Yamaoka S."/>
            <person name="Yamato K.T."/>
            <person name="Liu C."/>
            <person name="Berger F."/>
        </authorList>
    </citation>
    <scope>NUCLEOTIDE SEQUENCE [LARGE SCALE GENOMIC DNA]</scope>
    <source>
        <strain evidence="2">Tak-1</strain>
    </source>
</reference>
<evidence type="ECO:0000313" key="4">
    <source>
        <dbReference type="Proteomes" id="UP000077202"/>
    </source>
</evidence>
<protein>
    <submittedName>
        <fullName evidence="3">Uncharacterized protein</fullName>
    </submittedName>
</protein>
<evidence type="ECO:0000313" key="3">
    <source>
        <dbReference type="EMBL" id="OAE27165.1"/>
    </source>
</evidence>
<sequence>MTDPQAKYGEWATGICGCLQDMRSCCCGWCCPCVLVGRIVEIIDQGATSNKAGCCTFCLLASCTGFACFYTFGYRAKLRAKYGLPAEPCADLCTDCFCLTCSICQVYRELQKRLGSLDKGYSPSIKERYEAPTQTVYDKPAVYDEPPQEQSMSQDEHHN</sequence>
<dbReference type="PANTHER" id="PTHR15907">
    <property type="entry name" value="DUF614 FAMILY PROTEIN-RELATED"/>
    <property type="match status" value="1"/>
</dbReference>
<evidence type="ECO:0000313" key="2">
    <source>
        <dbReference type="EMBL" id="BBN05533.1"/>
    </source>
</evidence>
<proteinExistence type="predicted"/>
<dbReference type="Proteomes" id="UP000077202">
    <property type="component" value="Unassembled WGS sequence"/>
</dbReference>
<dbReference type="AlphaFoldDB" id="A0A176W3Z0"/>
<gene>
    <name evidence="3" type="ORF">AXG93_4666s1360</name>
    <name evidence="2" type="ORF">Mp_3g13930</name>
</gene>
<reference evidence="3 4" key="1">
    <citation type="submission" date="2016-03" db="EMBL/GenBank/DDBJ databases">
        <title>Mechanisms controlling the formation of the plant cell surface in tip-growing cells are functionally conserved among land plants.</title>
        <authorList>
            <person name="Honkanen S."/>
            <person name="Jones V.A."/>
            <person name="Morieri G."/>
            <person name="Champion C."/>
            <person name="Hetherington A.J."/>
            <person name="Kelly S."/>
            <person name="Saint-Marcoux D."/>
            <person name="Proust H."/>
            <person name="Prescott H."/>
            <person name="Dolan L."/>
        </authorList>
    </citation>
    <scope>NUCLEOTIDE SEQUENCE [LARGE SCALE GENOMIC DNA]</scope>
    <source>
        <strain evidence="4">cv. Tak-1 and cv. Tak-2</strain>
        <tissue evidence="3">Whole gametophyte</tissue>
    </source>
</reference>
<name>A0A176W3Z0_MARPO</name>
<evidence type="ECO:0000313" key="5">
    <source>
        <dbReference type="Proteomes" id="UP001162541"/>
    </source>
</evidence>
<accession>A0A176W3Z0</accession>
<dbReference type="Pfam" id="PF04749">
    <property type="entry name" value="PLAC8"/>
    <property type="match status" value="1"/>
</dbReference>
<dbReference type="InterPro" id="IPR006461">
    <property type="entry name" value="PLAC_motif_containing"/>
</dbReference>
<dbReference type="EMBL" id="AP019868">
    <property type="protein sequence ID" value="BBN05533.1"/>
    <property type="molecule type" value="Genomic_DNA"/>
</dbReference>